<dbReference type="STRING" id="1448318.A0A319ENR2"/>
<dbReference type="GO" id="GO:0005524">
    <property type="term" value="F:ATP binding"/>
    <property type="evidence" value="ECO:0007669"/>
    <property type="project" value="InterPro"/>
</dbReference>
<dbReference type="Pfam" id="PF22942">
    <property type="entry name" value="DUF7025"/>
    <property type="match status" value="1"/>
</dbReference>
<dbReference type="SMART" id="SM00382">
    <property type="entry name" value="AAA"/>
    <property type="match status" value="1"/>
</dbReference>
<keyword evidence="4" id="KW-1185">Reference proteome</keyword>
<feature type="compositionally biased region" description="Basic and acidic residues" evidence="1">
    <location>
        <begin position="395"/>
        <end position="406"/>
    </location>
</feature>
<feature type="region of interest" description="Disordered" evidence="1">
    <location>
        <begin position="208"/>
        <end position="242"/>
    </location>
</feature>
<dbReference type="InterPro" id="IPR003959">
    <property type="entry name" value="ATPase_AAA_core"/>
</dbReference>
<feature type="compositionally biased region" description="Basic and acidic residues" evidence="1">
    <location>
        <begin position="208"/>
        <end position="218"/>
    </location>
</feature>
<dbReference type="InterPro" id="IPR054289">
    <property type="entry name" value="DUF7025"/>
</dbReference>
<dbReference type="VEuPathDB" id="FungiDB:BO78DRAFT_365034"/>
<dbReference type="Pfam" id="PF23232">
    <property type="entry name" value="AAA_lid_13"/>
    <property type="match status" value="1"/>
</dbReference>
<reference evidence="3 4" key="1">
    <citation type="submission" date="2018-02" db="EMBL/GenBank/DDBJ databases">
        <title>The genomes of Aspergillus section Nigri reveals drivers in fungal speciation.</title>
        <authorList>
            <consortium name="DOE Joint Genome Institute"/>
            <person name="Vesth T.C."/>
            <person name="Nybo J."/>
            <person name="Theobald S."/>
            <person name="Brandl J."/>
            <person name="Frisvad J.C."/>
            <person name="Nielsen K.F."/>
            <person name="Lyhne E.K."/>
            <person name="Kogle M.E."/>
            <person name="Kuo A."/>
            <person name="Riley R."/>
            <person name="Clum A."/>
            <person name="Nolan M."/>
            <person name="Lipzen A."/>
            <person name="Salamov A."/>
            <person name="Henrissat B."/>
            <person name="Wiebenga A."/>
            <person name="De vries R.P."/>
            <person name="Grigoriev I.V."/>
            <person name="Mortensen U.H."/>
            <person name="Andersen M.R."/>
            <person name="Baker S.E."/>
        </authorList>
    </citation>
    <scope>NUCLEOTIDE SEQUENCE [LARGE SCALE GENOMIC DNA]</scope>
    <source>
        <strain evidence="3 4">CBS 121057</strain>
    </source>
</reference>
<accession>A0A319ENR2</accession>
<name>A0A319ENR2_ASPSB</name>
<feature type="domain" description="AAA+ ATPase" evidence="2">
    <location>
        <begin position="813"/>
        <end position="938"/>
    </location>
</feature>
<evidence type="ECO:0000313" key="3">
    <source>
        <dbReference type="EMBL" id="PYI08418.1"/>
    </source>
</evidence>
<dbReference type="OrthoDB" id="10042665at2759"/>
<dbReference type="InterPro" id="IPR027417">
    <property type="entry name" value="P-loop_NTPase"/>
</dbReference>
<sequence length="1232" mass="139186">MSSVESTTEVLESGNFDARPNLEAATPSTPTRADNCGDGLHQSSVEGVSLGRFTWGEEVHLLKTRIMELERQVAADYSSYPSLGHRAGLEKVGLMALIADEADHRRWENGLHRYPKNQETMVNLGQCRHQYHDTTRDKWYSRLDREYQRPGPFALRHECGPNDWTPATLDGFNRSIDYQGRRLQLRQGFEWEMDRLYFMEEVENRRPHAWDKGTEEQRQTAPSDEAAPFATGIPGTGTVALPTGPKPRLNRVDWWAFRCLSTIGPEDACVMDILVGDPLIQDDLPYYHGGRYGYHGLSARKTKITGSQRVSALSPVERPLPERVRIHSTLLLSIIAKILGSDADALPDMAGESVVFIRPFKALVHCERPLRDWCQALERRFPPTSSAGDWEYEREEGHSGQQKNEDVMTKSPTALEHLKCTLEFIDTELRPRITHLHNPQCRKVFFSDLWHLFRPGTEVIGSDGKQAYRVVQVTSPPHRVVPSWQRSKIPPNKARKASLSVICVYIDFDGKFLGPVSRVFDFRRFEGARDVTALDIYPLGLRPLRRADYSDAEWKEMEVLPPADRSKRYRQKLIARGRQFLAVAGVKHMFYAGPTLGVRDKVDGEVMVDFETAFAVESPEQQDWKPSLETLIGSSIAVEDDDDDYHEICQASCCRNDLIYDDSFIDQKERIDYINSLLPETQNAEHQPPLAILPRSLRELRSSAQGTLAVSPDELLIMSYRVFGFVLQSRKWAQLDVTYLTDVYHPGSLPGEIRSQASTHVKDQNETSTAFDRLVLDESHKHQIESLVAQHFRDKKSISDHGEQVDIVPGKGNGLILLLHGAPGTGRTSTVEGIAELFQKPLLRITCGDLGTTPREVEKVLEMTFSLARRWDCVLLLDEADVFLAQRTKEDFQRNALVAVFLRAMEYYPGILFLTTSRVGDFDEAFTSRINICLYYPDLSHEMTVAVFELNLKLIEERFRLKARPINIERMQIASFASQHYAQHPDARWNGRQIRNACQNALALAEFETRGNNRHQVMNPDAVVTLSARHFEAGRDGHVEFTKYINKLYGTNSARRAHEDRLRALMQNPEDRHPGPTSPRLAQRAAFARAAQPPEDFPVGSYASSLNRPASHRMSSSQSPYHQYSERVTPSVYTARYSDRELNPPLPGATTQGRPLSAQPSADNRAWVDQQIPATYNDGNPPSRGYMAPRTPAPGRAEGLGKPCPTTPGKMTIMANTDPNSGFSIYNGAPRC</sequence>
<dbReference type="Gene3D" id="3.40.50.300">
    <property type="entry name" value="P-loop containing nucleotide triphosphate hydrolases"/>
    <property type="match status" value="1"/>
</dbReference>
<dbReference type="GO" id="GO:0016887">
    <property type="term" value="F:ATP hydrolysis activity"/>
    <property type="evidence" value="ECO:0007669"/>
    <property type="project" value="InterPro"/>
</dbReference>
<dbReference type="SUPFAM" id="SSF52540">
    <property type="entry name" value="P-loop containing nucleoside triphosphate hydrolases"/>
    <property type="match status" value="1"/>
</dbReference>
<feature type="compositionally biased region" description="Low complexity" evidence="1">
    <location>
        <begin position="1"/>
        <end position="13"/>
    </location>
</feature>
<feature type="compositionally biased region" description="Polar residues" evidence="1">
    <location>
        <begin position="1149"/>
        <end position="1162"/>
    </location>
</feature>
<feature type="compositionally biased region" description="Low complexity" evidence="1">
    <location>
        <begin position="1082"/>
        <end position="1092"/>
    </location>
</feature>
<dbReference type="AlphaFoldDB" id="A0A319ENR2"/>
<feature type="region of interest" description="Disordered" evidence="1">
    <location>
        <begin position="385"/>
        <end position="406"/>
    </location>
</feature>
<dbReference type="Proteomes" id="UP000248423">
    <property type="component" value="Unassembled WGS sequence"/>
</dbReference>
<dbReference type="Pfam" id="PF00004">
    <property type="entry name" value="AAA"/>
    <property type="match status" value="1"/>
</dbReference>
<feature type="region of interest" description="Disordered" evidence="1">
    <location>
        <begin position="1067"/>
        <end position="1164"/>
    </location>
</feature>
<evidence type="ECO:0000313" key="4">
    <source>
        <dbReference type="Proteomes" id="UP000248423"/>
    </source>
</evidence>
<evidence type="ECO:0000259" key="2">
    <source>
        <dbReference type="SMART" id="SM00382"/>
    </source>
</evidence>
<feature type="region of interest" description="Disordered" evidence="1">
    <location>
        <begin position="1"/>
        <end position="40"/>
    </location>
</feature>
<protein>
    <recommendedName>
        <fullName evidence="2">AAA+ ATPase domain-containing protein</fullName>
    </recommendedName>
</protein>
<dbReference type="PANTHER" id="PTHR46411">
    <property type="entry name" value="FAMILY ATPASE, PUTATIVE-RELATED"/>
    <property type="match status" value="1"/>
</dbReference>
<dbReference type="EMBL" id="KZ826335">
    <property type="protein sequence ID" value="PYI08418.1"/>
    <property type="molecule type" value="Genomic_DNA"/>
</dbReference>
<dbReference type="PANTHER" id="PTHR46411:SF2">
    <property type="entry name" value="AAA+ ATPASE DOMAIN-CONTAINING PROTEIN"/>
    <property type="match status" value="1"/>
</dbReference>
<dbReference type="CDD" id="cd19481">
    <property type="entry name" value="RecA-like_protease"/>
    <property type="match status" value="1"/>
</dbReference>
<proteinExistence type="predicted"/>
<dbReference type="InterPro" id="IPR056599">
    <property type="entry name" value="AAA_lid_fung"/>
</dbReference>
<evidence type="ECO:0000256" key="1">
    <source>
        <dbReference type="SAM" id="MobiDB-lite"/>
    </source>
</evidence>
<feature type="compositionally biased region" description="Polar residues" evidence="1">
    <location>
        <begin position="1102"/>
        <end position="1132"/>
    </location>
</feature>
<gene>
    <name evidence="3" type="ORF">BO78DRAFT_365034</name>
</gene>
<organism evidence="3 4">
    <name type="scientific">Aspergillus sclerotiicarbonarius (strain CBS 121057 / IBT 28362)</name>
    <dbReference type="NCBI Taxonomy" id="1448318"/>
    <lineage>
        <taxon>Eukaryota</taxon>
        <taxon>Fungi</taxon>
        <taxon>Dikarya</taxon>
        <taxon>Ascomycota</taxon>
        <taxon>Pezizomycotina</taxon>
        <taxon>Eurotiomycetes</taxon>
        <taxon>Eurotiomycetidae</taxon>
        <taxon>Eurotiales</taxon>
        <taxon>Aspergillaceae</taxon>
        <taxon>Aspergillus</taxon>
        <taxon>Aspergillus subgen. Circumdati</taxon>
    </lineage>
</organism>
<dbReference type="InterPro" id="IPR003593">
    <property type="entry name" value="AAA+_ATPase"/>
</dbReference>